<dbReference type="Proteomes" id="UP000694856">
    <property type="component" value="Chromosome 16"/>
</dbReference>
<dbReference type="Gene3D" id="1.25.40.10">
    <property type="entry name" value="Tetratricopeptide repeat domain"/>
    <property type="match status" value="1"/>
</dbReference>
<dbReference type="FunFam" id="1.25.40.20:FF:000022">
    <property type="entry name" value="protein TANC2 isoform X1"/>
    <property type="match status" value="1"/>
</dbReference>
<keyword evidence="2" id="KW-0677">Repeat</keyword>
<dbReference type="PANTHER" id="PTHR24166">
    <property type="entry name" value="ROLLING PEBBLES, ISOFORM B"/>
    <property type="match status" value="1"/>
</dbReference>
<evidence type="ECO:0000313" key="14">
    <source>
        <dbReference type="RefSeq" id="XP_032313034.1"/>
    </source>
</evidence>
<dbReference type="PROSITE" id="PS50005">
    <property type="entry name" value="TPR"/>
    <property type="match status" value="2"/>
</dbReference>
<dbReference type="Gene3D" id="1.25.40.20">
    <property type="entry name" value="Ankyrin repeat-containing domain"/>
    <property type="match status" value="2"/>
</dbReference>
<protein>
    <submittedName>
        <fullName evidence="14">Protein TANC2 isoform X4</fullName>
    </submittedName>
</protein>
<feature type="repeat" description="ANK" evidence="8">
    <location>
        <begin position="1202"/>
        <end position="1234"/>
    </location>
</feature>
<evidence type="ECO:0000256" key="10">
    <source>
        <dbReference type="SAM" id="MobiDB-lite"/>
    </source>
</evidence>
<dbReference type="FunFam" id="1.25.40.20:FF:000036">
    <property type="entry name" value="protein TANC2 isoform X2"/>
    <property type="match status" value="1"/>
</dbReference>
<dbReference type="GO" id="GO:0061001">
    <property type="term" value="P:regulation of dendritic spine morphogenesis"/>
    <property type="evidence" value="ECO:0007669"/>
    <property type="project" value="TreeGrafter"/>
</dbReference>
<evidence type="ECO:0000259" key="11">
    <source>
        <dbReference type="Pfam" id="PF25520"/>
    </source>
</evidence>
<dbReference type="PRINTS" id="PR01415">
    <property type="entry name" value="ANKYRIN"/>
</dbReference>
<feature type="repeat" description="TPR" evidence="9">
    <location>
        <begin position="1328"/>
        <end position="1361"/>
    </location>
</feature>
<feature type="repeat" description="ANK" evidence="8">
    <location>
        <begin position="954"/>
        <end position="986"/>
    </location>
</feature>
<feature type="repeat" description="ANK" evidence="8">
    <location>
        <begin position="1070"/>
        <end position="1102"/>
    </location>
</feature>
<name>A0A8B8R7K7_CAMFR</name>
<feature type="region of interest" description="Disordered" evidence="10">
    <location>
        <begin position="1468"/>
        <end position="1621"/>
    </location>
</feature>
<dbReference type="Pfam" id="PF25520">
    <property type="entry name" value="AAA_lid_TANC1"/>
    <property type="match status" value="1"/>
</dbReference>
<feature type="region of interest" description="Disordered" evidence="10">
    <location>
        <begin position="1856"/>
        <end position="1877"/>
    </location>
</feature>
<dbReference type="Pfam" id="PF00023">
    <property type="entry name" value="Ank"/>
    <property type="match status" value="2"/>
</dbReference>
<feature type="compositionally biased region" description="Polar residues" evidence="10">
    <location>
        <begin position="1587"/>
        <end position="1605"/>
    </location>
</feature>
<feature type="region of interest" description="Disordered" evidence="10">
    <location>
        <begin position="1816"/>
        <end position="1838"/>
    </location>
</feature>
<feature type="region of interest" description="Disordered" evidence="10">
    <location>
        <begin position="1410"/>
        <end position="1434"/>
    </location>
</feature>
<evidence type="ECO:0000256" key="1">
    <source>
        <dbReference type="ARBA" id="ARBA00022553"/>
    </source>
</evidence>
<dbReference type="InterPro" id="IPR036770">
    <property type="entry name" value="Ankyrin_rpt-contain_sf"/>
</dbReference>
<evidence type="ECO:0000259" key="12">
    <source>
        <dbReference type="Pfam" id="PF25521"/>
    </source>
</evidence>
<feature type="domain" description="TANC1/2-like winged helix" evidence="12">
    <location>
        <begin position="731"/>
        <end position="883"/>
    </location>
</feature>
<feature type="region of interest" description="Disordered" evidence="10">
    <location>
        <begin position="2002"/>
        <end position="2024"/>
    </location>
</feature>
<dbReference type="InterPro" id="IPR011990">
    <property type="entry name" value="TPR-like_helical_dom_sf"/>
</dbReference>
<dbReference type="InterPro" id="IPR050889">
    <property type="entry name" value="Dendritic_Spine_Reg/Scaffold"/>
</dbReference>
<dbReference type="InterPro" id="IPR027417">
    <property type="entry name" value="P-loop_NTPase"/>
</dbReference>
<dbReference type="Pfam" id="PF13181">
    <property type="entry name" value="TPR_8"/>
    <property type="match status" value="1"/>
</dbReference>
<dbReference type="CTD" id="26115"/>
<evidence type="ECO:0000256" key="5">
    <source>
        <dbReference type="ARBA" id="ARBA00023043"/>
    </source>
</evidence>
<feature type="compositionally biased region" description="Polar residues" evidence="10">
    <location>
        <begin position="456"/>
        <end position="468"/>
    </location>
</feature>
<dbReference type="InterPro" id="IPR058018">
    <property type="entry name" value="AAA_lid_TANC1/2"/>
</dbReference>
<accession>A0A8B8R7K7</accession>
<dbReference type="PANTHER" id="PTHR24166:SF21">
    <property type="entry name" value="PROTEIN TANC2"/>
    <property type="match status" value="1"/>
</dbReference>
<dbReference type="RefSeq" id="XP_032313034.1">
    <property type="nucleotide sequence ID" value="XM_032457143.1"/>
</dbReference>
<evidence type="ECO:0000256" key="2">
    <source>
        <dbReference type="ARBA" id="ARBA00022737"/>
    </source>
</evidence>
<keyword evidence="13" id="KW-1185">Reference proteome</keyword>
<dbReference type="GeneID" id="102513474"/>
<evidence type="ECO:0000313" key="13">
    <source>
        <dbReference type="Proteomes" id="UP000694856"/>
    </source>
</evidence>
<evidence type="ECO:0000256" key="8">
    <source>
        <dbReference type="PROSITE-ProRule" id="PRU00023"/>
    </source>
</evidence>
<dbReference type="SMART" id="SM00028">
    <property type="entry name" value="TPR"/>
    <property type="match status" value="3"/>
</dbReference>
<dbReference type="InterPro" id="IPR002110">
    <property type="entry name" value="Ankyrin_rpt"/>
</dbReference>
<dbReference type="SUPFAM" id="SSF48452">
    <property type="entry name" value="TPR-like"/>
    <property type="match status" value="1"/>
</dbReference>
<dbReference type="GO" id="GO:0043197">
    <property type="term" value="C:dendritic spine"/>
    <property type="evidence" value="ECO:0007669"/>
    <property type="project" value="TreeGrafter"/>
</dbReference>
<feature type="region of interest" description="Disordered" evidence="10">
    <location>
        <begin position="1"/>
        <end position="68"/>
    </location>
</feature>
<dbReference type="Pfam" id="PF12796">
    <property type="entry name" value="Ank_2"/>
    <property type="match status" value="2"/>
</dbReference>
<feature type="repeat" description="ANK" evidence="8">
    <location>
        <begin position="1169"/>
        <end position="1201"/>
    </location>
</feature>
<feature type="compositionally biased region" description="Pro residues" evidence="10">
    <location>
        <begin position="1414"/>
        <end position="1424"/>
    </location>
</feature>
<evidence type="ECO:0000256" key="4">
    <source>
        <dbReference type="ARBA" id="ARBA00023018"/>
    </source>
</evidence>
<dbReference type="SUPFAM" id="SSF48403">
    <property type="entry name" value="Ankyrin repeat"/>
    <property type="match status" value="1"/>
</dbReference>
<dbReference type="SUPFAM" id="SSF52540">
    <property type="entry name" value="P-loop containing nucleoside triphosphate hydrolases"/>
    <property type="match status" value="1"/>
</dbReference>
<dbReference type="Pfam" id="PF25521">
    <property type="entry name" value="WHD_TANC1"/>
    <property type="match status" value="1"/>
</dbReference>
<organism evidence="13 14">
    <name type="scientific">Camelus ferus</name>
    <name type="common">Wild bactrian camel</name>
    <name type="synonym">Camelus bactrianus ferus</name>
    <dbReference type="NCBI Taxonomy" id="419612"/>
    <lineage>
        <taxon>Eukaryota</taxon>
        <taxon>Metazoa</taxon>
        <taxon>Chordata</taxon>
        <taxon>Craniata</taxon>
        <taxon>Vertebrata</taxon>
        <taxon>Euteleostomi</taxon>
        <taxon>Mammalia</taxon>
        <taxon>Eutheria</taxon>
        <taxon>Laurasiatheria</taxon>
        <taxon>Artiodactyla</taxon>
        <taxon>Tylopoda</taxon>
        <taxon>Camelidae</taxon>
        <taxon>Camelus</taxon>
    </lineage>
</organism>
<evidence type="ECO:0000256" key="7">
    <source>
        <dbReference type="ARBA" id="ARBA00038259"/>
    </source>
</evidence>
<feature type="compositionally biased region" description="Low complexity" evidence="10">
    <location>
        <begin position="1817"/>
        <end position="1827"/>
    </location>
</feature>
<dbReference type="PROSITE" id="PS50088">
    <property type="entry name" value="ANK_REPEAT"/>
    <property type="match status" value="6"/>
</dbReference>
<comment type="similarity">
    <text evidence="7">Belongs to the TANC family.</text>
</comment>
<reference evidence="14" key="1">
    <citation type="submission" date="2025-08" db="UniProtKB">
        <authorList>
            <consortium name="RefSeq"/>
        </authorList>
    </citation>
    <scope>IDENTIFICATION</scope>
    <source>
        <tissue evidence="14">Ear skin</tissue>
    </source>
</reference>
<feature type="compositionally biased region" description="Polar residues" evidence="10">
    <location>
        <begin position="1503"/>
        <end position="1532"/>
    </location>
</feature>
<dbReference type="PROSITE" id="PS50297">
    <property type="entry name" value="ANK_REP_REGION"/>
    <property type="match status" value="5"/>
</dbReference>
<proteinExistence type="inferred from homology"/>
<feature type="repeat" description="ANK" evidence="8">
    <location>
        <begin position="1136"/>
        <end position="1168"/>
    </location>
</feature>
<keyword evidence="4" id="KW-0770">Synapse</keyword>
<gene>
    <name evidence="14" type="primary">TANC2</name>
</gene>
<feature type="region of interest" description="Disordered" evidence="10">
    <location>
        <begin position="433"/>
        <end position="479"/>
    </location>
</feature>
<evidence type="ECO:0000256" key="9">
    <source>
        <dbReference type="PROSITE-ProRule" id="PRU00339"/>
    </source>
</evidence>
<feature type="domain" description="TANC1/2-like AAA+ ATPase lid" evidence="11">
    <location>
        <begin position="635"/>
        <end position="729"/>
    </location>
</feature>
<keyword evidence="3 9" id="KW-0802">TPR repeat</keyword>
<dbReference type="SMART" id="SM00248">
    <property type="entry name" value="ANK"/>
    <property type="match status" value="11"/>
</dbReference>
<sequence>MFRNSLKMLLTGGKSSRKNRSSDGGNEEPPDRRQSSVDSRQSRSGQGGISTESDCAFEPDYAVPPLPVSEAPLRKAKFVESPRIPESELGSPTLTSAQKLDVDAYCPGDAEQELGPPPSVDEAANTLMTRLGFLLGEKVTEVQPGDQYNMDVQDENQTSAITQRISPCSTLTSSTASPPASSPCSTLLPVSTNATAKDCSYGAVTSPTSTLESRDSGIIATLTSYSENMERTKYVGESSKELGSGGNLKPWQSQKSSMDSCLYRVDENMTASTYSLNKIPERNLETVLSQSVQSIPLYLMPRPNSVAATSSAHLEDLAYLDEQRHTPLRTSLRMPRQSMASARTQQDLRVRFAPYRPPDISLKPLLFEVPSITTESVFVGRDWVFHEIDAQLQSSNASVNQGVVIVGNIGFGKTSIISRLVALSCHGTRMRQIASDSPHASPKHLDANRELPLTQPPSAHSSITSGSCPGTPEMRRRQEEAMRRLASQVVAYHYCQADNAYTCLVPEFVHNVAALLCRSPQLAAYREQLLREPHLQSMLSLRSCVQDPMASFRRGVLEPLENLHKERKIPDEDFIILIDGLNEAEFHKPDYGDTIVSFLSKMIGKFPSWLKLIVTVRTSLQEITKLLPFHRIFLDRLEENEAIDQDLQAYILHRIHSSSEIQNNISLNGKMDNTTFGKLSSHLKTLSQGSYLYLKLTFDLIEKGYLVLKSSSYKVVPVSLSEVYLLQCNMKFPTQSSFDRVMPLLNVAVASLHPLTDEHIFQAINAGSIEGTLEWEDFQQRMENLSMFLIKRRDMTRMFVHPSFREWLIWREEGEKTKFLCDPRSGHTLLAFWFSRQEGKLNRQQTIELGHHILKAHIFKGLSKKVGVSSSILQGLWISYSTEGLSMALASLRNLYTPNIKVSRLLILGGANINYRTEVLNNAPILCVQSHLGYTEMVALLLEFGANVDASSESGLTPLGYAAAAGFLSIVVLLCKKRAKVDHLDKNGQCALVHAALRGHLEVVKFLIQCDWTMAGQQQGVFKKSHAIQQALIAAASMGYTEIVSYLLDLPEKDEEEVERAQINSFDSLWGETALTAAAGRGKLEVCRLLLEQGAAVAQPNRRGAVPLFSTVRQGHWQIVDLLLTHGADVNMADKQGRTPLMMAASEGHLGTVDFLLAQGASIALMDKEGLTALSWACLKGHLSVVRSLVDNGAATDHADKNGRTPLDLAAFYGDAEVVQFLVDHGAMIEHVDYSGMRPLDRAVGCRNTSVVVTLLKKGAKIGPATWAMATSKPDIMIILLSKLMEEGDMFYKKGKVKEAAQRYQYALKKFPREGFGEDLKTFRELKVSLLLNLSRCRRKMNDFGMAEEFATKALELKPKSYEAYYARARAKRSSSRQFAAALEDLNEAIKLCPNNREIQRLLMRVEEECRQVQPPPPPQPQQPLPEEAEPEPQREDIYSAQDMFEEEYLEQEVENVSIGLQTEARPSQGLPIIQSPPSSPAHRDSAYISSSPLGSHQVFDFRSSSSVGSPTRQSYQSTSPALSPTHQNSHYRPSPPHTSPAHQGGSYRFSPPPVGGQSKEYPSPPPSPLRRGPQYRASPPAESMSVYRSQSGSPVRYQQDTNVGQLPGRPKSPLSKMAQRPYQMPQLPVAIPQQGLRLQPAKAQIVRSNQPSSAVHSSTVISTGAYGQVAHPMAGKYQSSQGDIGVSQSRLVYQGSIGGIVGDGRPVQHVQASLSAGAICQHGGLTKEDLPQRPSSAYRGGVRYSQTPQIGRSQSASYYPVCHSKLDLERSSSQLGSPDVSHLIRRPISVNPNEMKPHPPTPRPLLHSQSVGLRFSPSSNSISSASNLTPTFRPSSSIQQMEIPLKPAYDRSCDELSPVSPTQGGYPSEPTRSRTTPFMGIIDKTARTQQYPHLHQQNRTWAVSSVDTVLSPTSPGNLPQPESFSPPSSISNIAFYNKTNNAQNGHLLEDDYYSPHGMLANGSRGDLLERVSQASSYPDVKVARTLPVAQAYQDNLYRQLSRDSRQGQTSPIKPKRPFVESNV</sequence>
<feature type="repeat" description="ANK" evidence="8">
    <location>
        <begin position="1103"/>
        <end position="1135"/>
    </location>
</feature>
<dbReference type="InterPro" id="IPR019734">
    <property type="entry name" value="TPR_rpt"/>
</dbReference>
<keyword evidence="1" id="KW-0597">Phosphoprotein</keyword>
<comment type="subcellular location">
    <subcellularLocation>
        <location evidence="6">Postsynapse</location>
    </subcellularLocation>
</comment>
<feature type="repeat" description="TPR" evidence="9">
    <location>
        <begin position="1281"/>
        <end position="1314"/>
    </location>
</feature>
<keyword evidence="5 8" id="KW-0040">ANK repeat</keyword>
<evidence type="ECO:0000256" key="6">
    <source>
        <dbReference type="ARBA" id="ARBA00034110"/>
    </source>
</evidence>
<feature type="compositionally biased region" description="Polar residues" evidence="10">
    <location>
        <begin position="1828"/>
        <end position="1838"/>
    </location>
</feature>
<evidence type="ECO:0000256" key="3">
    <source>
        <dbReference type="ARBA" id="ARBA00022803"/>
    </source>
</evidence>
<dbReference type="InterPro" id="IPR058056">
    <property type="entry name" value="WH_TANC1/2"/>
</dbReference>